<evidence type="ECO:0000313" key="1">
    <source>
        <dbReference type="EMBL" id="MEV8465182.1"/>
    </source>
</evidence>
<keyword evidence="2" id="KW-1185">Reference proteome</keyword>
<accession>A0ABV3L2B6</accession>
<comment type="caution">
    <text evidence="1">The sequence shown here is derived from an EMBL/GenBank/DDBJ whole genome shotgun (WGS) entry which is preliminary data.</text>
</comment>
<dbReference type="RefSeq" id="WP_366190501.1">
    <property type="nucleotide sequence ID" value="NZ_JBFBVU010000001.1"/>
</dbReference>
<dbReference type="Proteomes" id="UP001553161">
    <property type="component" value="Unassembled WGS sequence"/>
</dbReference>
<organism evidence="1 2">
    <name type="scientific">Meridianimarinicoccus marinus</name>
    <dbReference type="NCBI Taxonomy" id="3231483"/>
    <lineage>
        <taxon>Bacteria</taxon>
        <taxon>Pseudomonadati</taxon>
        <taxon>Pseudomonadota</taxon>
        <taxon>Alphaproteobacteria</taxon>
        <taxon>Rhodobacterales</taxon>
        <taxon>Paracoccaceae</taxon>
        <taxon>Meridianimarinicoccus</taxon>
    </lineage>
</organism>
<gene>
    <name evidence="1" type="ORF">AB0T83_00120</name>
</gene>
<protein>
    <submittedName>
        <fullName evidence="1">Uncharacterized protein</fullName>
    </submittedName>
</protein>
<sequence>MISLDDIEDMTCLTRDEIDALAEHDHTDILTAALEGEYAMHHHGGPQGVKQKITEDVQAALKAGDTDHARALMATLRHFLYHHPDAAEA</sequence>
<evidence type="ECO:0000313" key="2">
    <source>
        <dbReference type="Proteomes" id="UP001553161"/>
    </source>
</evidence>
<proteinExistence type="predicted"/>
<dbReference type="EMBL" id="JBFBVU010000001">
    <property type="protein sequence ID" value="MEV8465182.1"/>
    <property type="molecule type" value="Genomic_DNA"/>
</dbReference>
<reference evidence="1 2" key="1">
    <citation type="submission" date="2024-07" db="EMBL/GenBank/DDBJ databases">
        <authorList>
            <person name="Kang M."/>
        </authorList>
    </citation>
    <scope>NUCLEOTIDE SEQUENCE [LARGE SCALE GENOMIC DNA]</scope>
    <source>
        <strain evidence="1 2">DFM31</strain>
    </source>
</reference>
<name>A0ABV3L2B6_9RHOB</name>